<feature type="region of interest" description="Disordered" evidence="1">
    <location>
        <begin position="188"/>
        <end position="210"/>
    </location>
</feature>
<evidence type="ECO:0000256" key="1">
    <source>
        <dbReference type="SAM" id="MobiDB-lite"/>
    </source>
</evidence>
<evidence type="ECO:0000256" key="2">
    <source>
        <dbReference type="SAM" id="Phobius"/>
    </source>
</evidence>
<feature type="transmembrane region" description="Helical" evidence="2">
    <location>
        <begin position="120"/>
        <end position="141"/>
    </location>
</feature>
<proteinExistence type="predicted"/>
<name>A0A7S3D1T7_9EUKA</name>
<feature type="transmembrane region" description="Helical" evidence="2">
    <location>
        <begin position="75"/>
        <end position="93"/>
    </location>
</feature>
<gene>
    <name evidence="3" type="ORF">PBIL07802_LOCUS6117</name>
</gene>
<feature type="compositionally biased region" description="Pro residues" evidence="1">
    <location>
        <begin position="189"/>
        <end position="199"/>
    </location>
</feature>
<reference evidence="3" key="1">
    <citation type="submission" date="2021-01" db="EMBL/GenBank/DDBJ databases">
        <authorList>
            <person name="Corre E."/>
            <person name="Pelletier E."/>
            <person name="Niang G."/>
            <person name="Scheremetjew M."/>
            <person name="Finn R."/>
            <person name="Kale V."/>
            <person name="Holt S."/>
            <person name="Cochrane G."/>
            <person name="Meng A."/>
            <person name="Brown T."/>
            <person name="Cohen L."/>
        </authorList>
    </citation>
    <scope>NUCLEOTIDE SEQUENCE</scope>
    <source>
        <strain evidence="3">NIES-2562</strain>
    </source>
</reference>
<keyword evidence="2" id="KW-1133">Transmembrane helix</keyword>
<accession>A0A7S3D1T7</accession>
<protein>
    <submittedName>
        <fullName evidence="3">Uncharacterized protein</fullName>
    </submittedName>
</protein>
<keyword evidence="2" id="KW-0812">Transmembrane</keyword>
<keyword evidence="2" id="KW-0472">Membrane</keyword>
<sequence length="210" mass="23676">MRGVLSQVRASFERIIINARETQQTMVESVARRKQRISEIVENRKARARESWQEKRDWAHAYFEYIAGFSERNRIVLTVGGTLASGGAAWAGFFGRERHHRQVEADLEKMYKKMESFDPIVIKGTAVAVVCGILYFVGFLHGRWHVTRRVKTVAEGGVAPTLVPAKGWGPFKYVLPVASQNALNCVVPDAPPPPPPPPTNRLKNRKNHSF</sequence>
<dbReference type="EMBL" id="HBIB01009675">
    <property type="protein sequence ID" value="CAE0243948.1"/>
    <property type="molecule type" value="Transcribed_RNA"/>
</dbReference>
<evidence type="ECO:0000313" key="3">
    <source>
        <dbReference type="EMBL" id="CAE0243948.1"/>
    </source>
</evidence>
<dbReference type="AlphaFoldDB" id="A0A7S3D1T7"/>
<organism evidence="3">
    <name type="scientific">Palpitomonas bilix</name>
    <dbReference type="NCBI Taxonomy" id="652834"/>
    <lineage>
        <taxon>Eukaryota</taxon>
        <taxon>Eukaryota incertae sedis</taxon>
    </lineage>
</organism>